<evidence type="ECO:0000313" key="1">
    <source>
        <dbReference type="EMBL" id="ETN69051.1"/>
    </source>
</evidence>
<protein>
    <submittedName>
        <fullName evidence="1">Uncharacterized protein</fullName>
    </submittedName>
</protein>
<sequence>MYPQAVAAMNICEAFSWYPGQKSVPISRTFIIWQSPTVTLITCTSETENGLNFGLLLRNIKYGSVFTIAAEVWYVNYPRCKKNV</sequence>
<keyword evidence="2" id="KW-1185">Reference proteome</keyword>
<organism evidence="1 2">
    <name type="scientific">Necator americanus</name>
    <name type="common">Human hookworm</name>
    <dbReference type="NCBI Taxonomy" id="51031"/>
    <lineage>
        <taxon>Eukaryota</taxon>
        <taxon>Metazoa</taxon>
        <taxon>Ecdysozoa</taxon>
        <taxon>Nematoda</taxon>
        <taxon>Chromadorea</taxon>
        <taxon>Rhabditida</taxon>
        <taxon>Rhabditina</taxon>
        <taxon>Rhabditomorpha</taxon>
        <taxon>Strongyloidea</taxon>
        <taxon>Ancylostomatidae</taxon>
        <taxon>Bunostominae</taxon>
        <taxon>Necator</taxon>
    </lineage>
</organism>
<reference evidence="2" key="1">
    <citation type="journal article" date="2014" name="Nat. Genet.">
        <title>Genome of the human hookworm Necator americanus.</title>
        <authorList>
            <person name="Tang Y.T."/>
            <person name="Gao X."/>
            <person name="Rosa B.A."/>
            <person name="Abubucker S."/>
            <person name="Hallsworth-Pepin K."/>
            <person name="Martin J."/>
            <person name="Tyagi R."/>
            <person name="Heizer E."/>
            <person name="Zhang X."/>
            <person name="Bhonagiri-Palsikar V."/>
            <person name="Minx P."/>
            <person name="Warren W.C."/>
            <person name="Wang Q."/>
            <person name="Zhan B."/>
            <person name="Hotez P.J."/>
            <person name="Sternberg P.W."/>
            <person name="Dougall A."/>
            <person name="Gaze S.T."/>
            <person name="Mulvenna J."/>
            <person name="Sotillo J."/>
            <person name="Ranganathan S."/>
            <person name="Rabelo E.M."/>
            <person name="Wilson R.K."/>
            <person name="Felgner P.L."/>
            <person name="Bethony J."/>
            <person name="Hawdon J.M."/>
            <person name="Gasser R.B."/>
            <person name="Loukas A."/>
            <person name="Mitreva M."/>
        </authorList>
    </citation>
    <scope>NUCLEOTIDE SEQUENCE [LARGE SCALE GENOMIC DNA]</scope>
</reference>
<proteinExistence type="predicted"/>
<dbReference type="AlphaFoldDB" id="W2SJI4"/>
<dbReference type="Proteomes" id="UP000053676">
    <property type="component" value="Unassembled WGS sequence"/>
</dbReference>
<accession>W2SJI4</accession>
<dbReference type="KEGG" id="nai:NECAME_01161"/>
<name>W2SJI4_NECAM</name>
<evidence type="ECO:0000313" key="2">
    <source>
        <dbReference type="Proteomes" id="UP000053676"/>
    </source>
</evidence>
<gene>
    <name evidence="1" type="ORF">NECAME_01161</name>
</gene>
<dbReference type="EMBL" id="KI669176">
    <property type="protein sequence ID" value="ETN69051.1"/>
    <property type="molecule type" value="Genomic_DNA"/>
</dbReference>